<dbReference type="Proteomes" id="UP000016662">
    <property type="component" value="Unassembled WGS sequence"/>
</dbReference>
<evidence type="ECO:0000313" key="1">
    <source>
        <dbReference type="EMBL" id="ERJ94756.1"/>
    </source>
</evidence>
<evidence type="ECO:0000313" key="2">
    <source>
        <dbReference type="Proteomes" id="UP000016662"/>
    </source>
</evidence>
<dbReference type="PATRIC" id="fig|411473.3.peg.1584"/>
<dbReference type="InterPro" id="IPR009319">
    <property type="entry name" value="Phage_A118_VSP1"/>
</dbReference>
<reference evidence="1 2" key="1">
    <citation type="submission" date="2013-07" db="EMBL/GenBank/DDBJ databases">
        <authorList>
            <person name="Weinstock G."/>
            <person name="Sodergren E."/>
            <person name="Wylie T."/>
            <person name="Fulton L."/>
            <person name="Fulton R."/>
            <person name="Fronick C."/>
            <person name="O'Laughlin M."/>
            <person name="Godfrey J."/>
            <person name="Miner T."/>
            <person name="Herter B."/>
            <person name="Appelbaum E."/>
            <person name="Cordes M."/>
            <person name="Lek S."/>
            <person name="Wollam A."/>
            <person name="Pepin K.H."/>
            <person name="Palsikar V.B."/>
            <person name="Mitreva M."/>
            <person name="Wilson R.K."/>
        </authorList>
    </citation>
    <scope>NUCLEOTIDE SEQUENCE [LARGE SCALE GENOMIC DNA]</scope>
    <source>
        <strain evidence="1 2">ATCC 27760</strain>
    </source>
</reference>
<dbReference type="AlphaFoldDB" id="U2K8C2"/>
<comment type="caution">
    <text evidence="1">The sequence shown here is derived from an EMBL/GenBank/DDBJ whole genome shotgun (WGS) entry which is preliminary data.</text>
</comment>
<dbReference type="GO" id="GO:0005198">
    <property type="term" value="F:structural molecule activity"/>
    <property type="evidence" value="ECO:0007669"/>
    <property type="project" value="InterPro"/>
</dbReference>
<name>U2K8C2_9FIRM</name>
<keyword evidence="2" id="KW-1185">Reference proteome</keyword>
<organism evidence="1 2">
    <name type="scientific">Ruminococcus callidus ATCC 27760</name>
    <dbReference type="NCBI Taxonomy" id="411473"/>
    <lineage>
        <taxon>Bacteria</taxon>
        <taxon>Bacillati</taxon>
        <taxon>Bacillota</taxon>
        <taxon>Clostridia</taxon>
        <taxon>Eubacteriales</taxon>
        <taxon>Oscillospiraceae</taxon>
        <taxon>Ruminococcus</taxon>
    </lineage>
</organism>
<dbReference type="STRING" id="411473.RUMCAL_01925"/>
<dbReference type="OrthoDB" id="3197444at2"/>
<dbReference type="HOGENOM" id="CLU_025929_0_1_9"/>
<protein>
    <submittedName>
        <fullName evidence="1">Phage minor capsid protein 2</fullName>
    </submittedName>
</protein>
<accession>U2K8C2</accession>
<proteinExistence type="predicted"/>
<gene>
    <name evidence="1" type="ORF">RUMCAL_01925</name>
</gene>
<dbReference type="EMBL" id="AWVF01000236">
    <property type="protein sequence ID" value="ERJ94756.1"/>
    <property type="molecule type" value="Genomic_DNA"/>
</dbReference>
<dbReference type="Pfam" id="PF06152">
    <property type="entry name" value="Phage_min_cap2"/>
    <property type="match status" value="1"/>
</dbReference>
<sequence length="610" mass="68640">MQNYEPDVTQLLGLYQQLEDDIVADMVRRMLRMGFVSETTAYQAEVLQTAGILYDDILQMIADRTDASVAQVRAMFEDAGVRTVEIDNDTHEAAGEAPADIRQDAGMKQVLEAGYRKTLGTMRNLVSTTANTTQTAFLQACDRAYMQVSSGALSYQDAIRMAVRNLADGGAYVTYPTGHRDRIDVAVRRCVLTGVGQTAAAVAKKRAEDSGCQYMELTAHGGARPEHARWQGQLVQIQGKRTRKIIDGLKVFTLQEIGYGDGRGFKGWNCRHNWHPYYPGLSTPNYTSEEIARLDEKSISYNGEKYTEYEISQMQRKGERKVRTLKRRAAALEEAANNTDDPVLKQGLNNDFSAVSVRLKDAEKTLKDFCQQTGQRRDPFREQVNGFGRSTAQRAVQAAKRVQNGKKELTSGGDGGIIKEQERMQSSSDYAVPKDLVKSREFRSKFDSMDSDKKLQRQYYQVAKKMLNHRSGTNGEDLYFYNTRTKKWYSSTTGTQAGTPDYTEEIRRALQESEKDEIVSFHNHPLGMPPSAGDLNAALKNGYQKGYTIGHDGTVFEYTAPIFIIDEAVYNKRISLHAEKGDSEFQAQVNALLDLQEFYKFKFKEMKSDG</sequence>
<dbReference type="eggNOG" id="COG2369">
    <property type="taxonomic scope" value="Bacteria"/>
</dbReference>
<dbReference type="RefSeq" id="WP_021683422.1">
    <property type="nucleotide sequence ID" value="NZ_KI260480.1"/>
</dbReference>